<evidence type="ECO:0000256" key="4">
    <source>
        <dbReference type="ARBA" id="ARBA00022801"/>
    </source>
</evidence>
<dbReference type="GO" id="GO:0016818">
    <property type="term" value="F:hydrolase activity, acting on acid anhydrides, in phosphorus-containing anhydrides"/>
    <property type="evidence" value="ECO:0007669"/>
    <property type="project" value="InterPro"/>
</dbReference>
<dbReference type="RefSeq" id="WP_012521872.1">
    <property type="nucleotide sequence ID" value="NC_011144.1"/>
</dbReference>
<gene>
    <name evidence="9" type="ordered locus">PHZ_c1314</name>
</gene>
<feature type="domain" description="Nudix hydrolase" evidence="8">
    <location>
        <begin position="24"/>
        <end position="211"/>
    </location>
</feature>
<feature type="compositionally biased region" description="Basic and acidic residues" evidence="7">
    <location>
        <begin position="211"/>
        <end position="231"/>
    </location>
</feature>
<dbReference type="InterPro" id="IPR015797">
    <property type="entry name" value="NUDIX_hydrolase-like_dom_sf"/>
</dbReference>
<evidence type="ECO:0000313" key="10">
    <source>
        <dbReference type="Proteomes" id="UP000001868"/>
    </source>
</evidence>
<dbReference type="HOGENOM" id="CLU_100941_0_0_5"/>
<keyword evidence="3" id="KW-0479">Metal-binding</keyword>
<comment type="cofactor">
    <cofactor evidence="1">
        <name>Mn(2+)</name>
        <dbReference type="ChEBI" id="CHEBI:29035"/>
    </cofactor>
</comment>
<keyword evidence="5" id="KW-0460">Magnesium</keyword>
<keyword evidence="6" id="KW-0464">Manganese</keyword>
<feature type="region of interest" description="Disordered" evidence="7">
    <location>
        <begin position="1"/>
        <end position="24"/>
    </location>
</feature>
<sequence>MSDAPLLPLKPEGPARTPGQRAVRPKSAATVMIIRRDAARPRVLMGRRHGGHSFMPDRWVFPGGRIDRADYRAPFATDLKPDTAALFDAYLKPGKGRALALAAIRETWEEAGLLLARRAPLRPAAGPWRPFVEQGALPDLEALEVIARAVTPPSVGKRFDTWFLMADAERLASLDRQPDCGELEEIAWVEFEEAMDLPLPTVTRLMIKEAQARMEDPSRPKPFLRYKDRSAGRPAYL</sequence>
<dbReference type="EMBL" id="CP000747">
    <property type="protein sequence ID" value="ACG77728.1"/>
    <property type="molecule type" value="Genomic_DNA"/>
</dbReference>
<dbReference type="CDD" id="cd18870">
    <property type="entry name" value="NUDIX_AcylCoAdiphos_Nudt19"/>
    <property type="match status" value="1"/>
</dbReference>
<feature type="region of interest" description="Disordered" evidence="7">
    <location>
        <begin position="211"/>
        <end position="237"/>
    </location>
</feature>
<dbReference type="PROSITE" id="PS51462">
    <property type="entry name" value="NUDIX"/>
    <property type="match status" value="1"/>
</dbReference>
<keyword evidence="10" id="KW-1185">Reference proteome</keyword>
<dbReference type="KEGG" id="pzu:PHZ_c1314"/>
<evidence type="ECO:0000256" key="2">
    <source>
        <dbReference type="ARBA" id="ARBA00001946"/>
    </source>
</evidence>
<comment type="cofactor">
    <cofactor evidence="2">
        <name>Mg(2+)</name>
        <dbReference type="ChEBI" id="CHEBI:18420"/>
    </cofactor>
</comment>
<evidence type="ECO:0000256" key="5">
    <source>
        <dbReference type="ARBA" id="ARBA00022842"/>
    </source>
</evidence>
<dbReference type="STRING" id="450851.PHZ_c1314"/>
<evidence type="ECO:0000313" key="9">
    <source>
        <dbReference type="EMBL" id="ACG77728.1"/>
    </source>
</evidence>
<evidence type="ECO:0000256" key="3">
    <source>
        <dbReference type="ARBA" id="ARBA00022723"/>
    </source>
</evidence>
<dbReference type="OrthoDB" id="7183442at2"/>
<dbReference type="InterPro" id="IPR000086">
    <property type="entry name" value="NUDIX_hydrolase_dom"/>
</dbReference>
<dbReference type="PANTHER" id="PTHR12318:SF0">
    <property type="entry name" value="ACYL-COENZYME A DIPHOSPHATASE NUDT19"/>
    <property type="match status" value="1"/>
</dbReference>
<organism evidence="9 10">
    <name type="scientific">Phenylobacterium zucineum (strain HLK1)</name>
    <dbReference type="NCBI Taxonomy" id="450851"/>
    <lineage>
        <taxon>Bacteria</taxon>
        <taxon>Pseudomonadati</taxon>
        <taxon>Pseudomonadota</taxon>
        <taxon>Alphaproteobacteria</taxon>
        <taxon>Caulobacterales</taxon>
        <taxon>Caulobacteraceae</taxon>
        <taxon>Phenylobacterium</taxon>
    </lineage>
</organism>
<proteinExistence type="predicted"/>
<evidence type="ECO:0000256" key="6">
    <source>
        <dbReference type="ARBA" id="ARBA00023211"/>
    </source>
</evidence>
<reference evidence="9 10" key="1">
    <citation type="journal article" date="2008" name="BMC Genomics">
        <title>Complete genome of Phenylobacterium zucineum - a novel facultative intracellular bacterium isolated from human erythroleukemia cell line K562.</title>
        <authorList>
            <person name="Luo Y."/>
            <person name="Xu X."/>
            <person name="Ding Z."/>
            <person name="Liu Z."/>
            <person name="Zhang B."/>
            <person name="Yan Z."/>
            <person name="Sun J."/>
            <person name="Hu S."/>
            <person name="Hu X."/>
        </authorList>
    </citation>
    <scope>NUCLEOTIDE SEQUENCE [LARGE SCALE GENOMIC DNA]</scope>
    <source>
        <strain evidence="9 10">HLK1</strain>
    </source>
</reference>
<dbReference type="eggNOG" id="COG0494">
    <property type="taxonomic scope" value="Bacteria"/>
</dbReference>
<dbReference type="Pfam" id="PF00293">
    <property type="entry name" value="NUDIX"/>
    <property type="match status" value="1"/>
</dbReference>
<dbReference type="InterPro" id="IPR039121">
    <property type="entry name" value="NUDT19"/>
</dbReference>
<dbReference type="PANTHER" id="PTHR12318">
    <property type="entry name" value="TESTOSTERONE-REGULATED PROTEIN RP2"/>
    <property type="match status" value="1"/>
</dbReference>
<name>B4R958_PHEZH</name>
<keyword evidence="4 9" id="KW-0378">Hydrolase</keyword>
<evidence type="ECO:0000256" key="1">
    <source>
        <dbReference type="ARBA" id="ARBA00001936"/>
    </source>
</evidence>
<dbReference type="Proteomes" id="UP000001868">
    <property type="component" value="Chromosome"/>
</dbReference>
<evidence type="ECO:0000256" key="7">
    <source>
        <dbReference type="SAM" id="MobiDB-lite"/>
    </source>
</evidence>
<dbReference type="Gene3D" id="3.90.79.10">
    <property type="entry name" value="Nucleoside Triphosphate Pyrophosphohydrolase"/>
    <property type="match status" value="1"/>
</dbReference>
<evidence type="ECO:0000259" key="8">
    <source>
        <dbReference type="PROSITE" id="PS51462"/>
    </source>
</evidence>
<dbReference type="GO" id="GO:0046872">
    <property type="term" value="F:metal ion binding"/>
    <property type="evidence" value="ECO:0007669"/>
    <property type="project" value="UniProtKB-KW"/>
</dbReference>
<protein>
    <submittedName>
        <fullName evidence="9">NTP pyrophosphohydrolase including oxidative damage repair enzymes</fullName>
    </submittedName>
</protein>
<accession>B4R958</accession>
<dbReference type="SUPFAM" id="SSF55811">
    <property type="entry name" value="Nudix"/>
    <property type="match status" value="1"/>
</dbReference>
<dbReference type="AlphaFoldDB" id="B4R958"/>